<evidence type="ECO:0000313" key="3">
    <source>
        <dbReference type="Proteomes" id="UP000184731"/>
    </source>
</evidence>
<dbReference type="SUPFAM" id="SSF53850">
    <property type="entry name" value="Periplasmic binding protein-like II"/>
    <property type="match status" value="1"/>
</dbReference>
<protein>
    <recommendedName>
        <fullName evidence="1">Solute-binding protein family 3/N-terminal domain-containing protein</fullName>
    </recommendedName>
</protein>
<dbReference type="Pfam" id="PF00497">
    <property type="entry name" value="SBP_bac_3"/>
    <property type="match status" value="1"/>
</dbReference>
<evidence type="ECO:0000259" key="1">
    <source>
        <dbReference type="Pfam" id="PF00497"/>
    </source>
</evidence>
<organism evidence="2 3">
    <name type="scientific">Silvanigrella aquatica</name>
    <dbReference type="NCBI Taxonomy" id="1915309"/>
    <lineage>
        <taxon>Bacteria</taxon>
        <taxon>Pseudomonadati</taxon>
        <taxon>Bdellovibrionota</taxon>
        <taxon>Oligoflexia</taxon>
        <taxon>Silvanigrellales</taxon>
        <taxon>Silvanigrellaceae</taxon>
        <taxon>Silvanigrella</taxon>
    </lineage>
</organism>
<keyword evidence="3" id="KW-1185">Reference proteome</keyword>
<accession>A0A1L4CY30</accession>
<dbReference type="AlphaFoldDB" id="A0A1L4CY30"/>
<evidence type="ECO:0000313" key="2">
    <source>
        <dbReference type="EMBL" id="APJ02840.1"/>
    </source>
</evidence>
<dbReference type="RefSeq" id="WP_148696549.1">
    <property type="nucleotide sequence ID" value="NZ_CP017834.1"/>
</dbReference>
<dbReference type="EMBL" id="CP017834">
    <property type="protein sequence ID" value="APJ02840.1"/>
    <property type="molecule type" value="Genomic_DNA"/>
</dbReference>
<name>A0A1L4CY30_9BACT</name>
<feature type="domain" description="Solute-binding protein family 3/N-terminal" evidence="1">
    <location>
        <begin position="33"/>
        <end position="103"/>
    </location>
</feature>
<dbReference type="KEGG" id="saqi:AXG55_02455"/>
<sequence length="265" mass="30352">MLKYLFVIFSIINLSIYAKDLNISVCVNDIQQIPQILLANNKIVGSEIDILNLAVKKLKGKLNIKFNIEMIPWIRCIYMAEKGEVDAVLNASYNNERAQFLDYPPDASSIETSPCSSKYLLTCAGYAVVTLNSDPYEYDGNPKNIPKPVRASRGYSIVEELQKIIPNDLEIDKDDMTNVKKLALNQKGSAVVFSSYFNKLKHDKELLKKVKLNKKMYVMKSYYLAFSKKKSFQNEDKLMLWREIGAIANDKKLNSKIESKYLMFK</sequence>
<dbReference type="STRING" id="1915309.AXG55_02455"/>
<dbReference type="Proteomes" id="UP000184731">
    <property type="component" value="Chromosome"/>
</dbReference>
<dbReference type="InterPro" id="IPR001638">
    <property type="entry name" value="Solute-binding_3/MltF_N"/>
</dbReference>
<gene>
    <name evidence="2" type="ORF">AXG55_02455</name>
</gene>
<proteinExistence type="predicted"/>
<reference evidence="2 3" key="1">
    <citation type="submission" date="2016-10" db="EMBL/GenBank/DDBJ databases">
        <title>Silvanigrella aquatica sp. nov., isolated from a freshwater lake located in the Black Forest, Germany, description of Silvanigrellaceae fam. nov., Silvanigrellales ord. nov., reclassification of the order Bdellovibrionales in the class Oligoflexia, reclassification of the families Bacteriovoracaceae and Halobacteriovoraceae in the new order Bacteriovoracales ord. nov., and reclassification of the family Pseudobacteriovoracaceae in the order Oligoflexiales.</title>
        <authorList>
            <person name="Hahn M.W."/>
            <person name="Schmidt J."/>
            <person name="Koll U."/>
            <person name="Rohde M."/>
            <person name="Verbag S."/>
            <person name="Pitt A."/>
            <person name="Nakai R."/>
            <person name="Naganuma T."/>
            <person name="Lang E."/>
        </authorList>
    </citation>
    <scope>NUCLEOTIDE SEQUENCE [LARGE SCALE GENOMIC DNA]</scope>
    <source>
        <strain evidence="2 3">MWH-Nonnen-W8red</strain>
    </source>
</reference>
<dbReference type="OrthoDB" id="6397858at2"/>
<dbReference type="Gene3D" id="3.40.190.10">
    <property type="entry name" value="Periplasmic binding protein-like II"/>
    <property type="match status" value="1"/>
</dbReference>